<dbReference type="Proteomes" id="UP000440578">
    <property type="component" value="Unassembled WGS sequence"/>
</dbReference>
<gene>
    <name evidence="2" type="ORF">FJT64_004738</name>
</gene>
<organism evidence="2 3">
    <name type="scientific">Amphibalanus amphitrite</name>
    <name type="common">Striped barnacle</name>
    <name type="synonym">Balanus amphitrite</name>
    <dbReference type="NCBI Taxonomy" id="1232801"/>
    <lineage>
        <taxon>Eukaryota</taxon>
        <taxon>Metazoa</taxon>
        <taxon>Ecdysozoa</taxon>
        <taxon>Arthropoda</taxon>
        <taxon>Crustacea</taxon>
        <taxon>Multicrustacea</taxon>
        <taxon>Cirripedia</taxon>
        <taxon>Thoracica</taxon>
        <taxon>Thoracicalcarea</taxon>
        <taxon>Balanomorpha</taxon>
        <taxon>Balanoidea</taxon>
        <taxon>Balanidae</taxon>
        <taxon>Amphibalaninae</taxon>
        <taxon>Amphibalanus</taxon>
    </lineage>
</organism>
<comment type="caution">
    <text evidence="2">The sequence shown here is derived from an EMBL/GenBank/DDBJ whole genome shotgun (WGS) entry which is preliminary data.</text>
</comment>
<evidence type="ECO:0000256" key="1">
    <source>
        <dbReference type="SAM" id="MobiDB-lite"/>
    </source>
</evidence>
<dbReference type="AlphaFoldDB" id="A0A6A4W2B1"/>
<evidence type="ECO:0000313" key="3">
    <source>
        <dbReference type="Proteomes" id="UP000440578"/>
    </source>
</evidence>
<evidence type="ECO:0000313" key="2">
    <source>
        <dbReference type="EMBL" id="KAF0297874.1"/>
    </source>
</evidence>
<accession>A0A6A4W2B1</accession>
<dbReference type="InterPro" id="IPR008993">
    <property type="entry name" value="TIMP-like_OB-fold"/>
</dbReference>
<proteinExistence type="predicted"/>
<dbReference type="EMBL" id="VIIS01001463">
    <property type="protein sequence ID" value="KAF0297874.1"/>
    <property type="molecule type" value="Genomic_DNA"/>
</dbReference>
<feature type="region of interest" description="Disordered" evidence="1">
    <location>
        <begin position="107"/>
        <end position="128"/>
    </location>
</feature>
<keyword evidence="3" id="KW-1185">Reference proteome</keyword>
<name>A0A6A4W2B1_AMPAM</name>
<dbReference type="Gene3D" id="2.40.50.120">
    <property type="match status" value="1"/>
</dbReference>
<reference evidence="2 3" key="1">
    <citation type="submission" date="2019-07" db="EMBL/GenBank/DDBJ databases">
        <title>Draft genome assembly of a fouling barnacle, Amphibalanus amphitrite (Darwin, 1854): The first reference genome for Thecostraca.</title>
        <authorList>
            <person name="Kim W."/>
        </authorList>
    </citation>
    <scope>NUCLEOTIDE SEQUENCE [LARGE SCALE GENOMIC DNA]</scope>
    <source>
        <strain evidence="2">SNU_AA5</strain>
        <tissue evidence="2">Soma without cirri and trophi</tissue>
    </source>
</reference>
<sequence length="305" mass="33227">MRSQRNLTVRASHVVLSGKVLSLPDGLGGPDVGHVRVIHVYRGLGRVRGHVIKVRGLARLGACVGRLPRGAVRVFILDRSEVRGTFDLSGDPLRLNRKQLDRLNEASKAARGRGARCSPFPAAPGPSDPRPVVVTGRLLAFYPVFLPHVRFPVRRRGLVQVTRVLAGQVTRPQLVVDGFYKFGVCNSRLRLRDARIFFLEPPGERGPPARYSRGNGTEMETDFLLISTARITEKNVKIAKTYSGTLLSLFSYAVTLVSDQAVDARTLAPTAVPPCRDVLGVLGPRHAVLSGDGFGESARESTGVW</sequence>
<protein>
    <submittedName>
        <fullName evidence="2">Uncharacterized protein</fullName>
    </submittedName>
</protein>